<evidence type="ECO:0000256" key="1">
    <source>
        <dbReference type="SAM" id="MobiDB-lite"/>
    </source>
</evidence>
<name>A0A3N4I4N5_ASCIM</name>
<feature type="compositionally biased region" description="Basic and acidic residues" evidence="1">
    <location>
        <begin position="19"/>
        <end position="41"/>
    </location>
</feature>
<reference evidence="2 3" key="1">
    <citation type="journal article" date="2018" name="Nat. Ecol. Evol.">
        <title>Pezizomycetes genomes reveal the molecular basis of ectomycorrhizal truffle lifestyle.</title>
        <authorList>
            <person name="Murat C."/>
            <person name="Payen T."/>
            <person name="Noel B."/>
            <person name="Kuo A."/>
            <person name="Morin E."/>
            <person name="Chen J."/>
            <person name="Kohler A."/>
            <person name="Krizsan K."/>
            <person name="Balestrini R."/>
            <person name="Da Silva C."/>
            <person name="Montanini B."/>
            <person name="Hainaut M."/>
            <person name="Levati E."/>
            <person name="Barry K.W."/>
            <person name="Belfiori B."/>
            <person name="Cichocki N."/>
            <person name="Clum A."/>
            <person name="Dockter R.B."/>
            <person name="Fauchery L."/>
            <person name="Guy J."/>
            <person name="Iotti M."/>
            <person name="Le Tacon F."/>
            <person name="Lindquist E.A."/>
            <person name="Lipzen A."/>
            <person name="Malagnac F."/>
            <person name="Mello A."/>
            <person name="Molinier V."/>
            <person name="Miyauchi S."/>
            <person name="Poulain J."/>
            <person name="Riccioni C."/>
            <person name="Rubini A."/>
            <person name="Sitrit Y."/>
            <person name="Splivallo R."/>
            <person name="Traeger S."/>
            <person name="Wang M."/>
            <person name="Zifcakova L."/>
            <person name="Wipf D."/>
            <person name="Zambonelli A."/>
            <person name="Paolocci F."/>
            <person name="Nowrousian M."/>
            <person name="Ottonello S."/>
            <person name="Baldrian P."/>
            <person name="Spatafora J.W."/>
            <person name="Henrissat B."/>
            <person name="Nagy L.G."/>
            <person name="Aury J.M."/>
            <person name="Wincker P."/>
            <person name="Grigoriev I.V."/>
            <person name="Bonfante P."/>
            <person name="Martin F.M."/>
        </authorList>
    </citation>
    <scope>NUCLEOTIDE SEQUENCE [LARGE SCALE GENOMIC DNA]</scope>
    <source>
        <strain evidence="2 3">RN42</strain>
    </source>
</reference>
<accession>A0A3N4I4N5</accession>
<organism evidence="2 3">
    <name type="scientific">Ascobolus immersus RN42</name>
    <dbReference type="NCBI Taxonomy" id="1160509"/>
    <lineage>
        <taxon>Eukaryota</taxon>
        <taxon>Fungi</taxon>
        <taxon>Dikarya</taxon>
        <taxon>Ascomycota</taxon>
        <taxon>Pezizomycotina</taxon>
        <taxon>Pezizomycetes</taxon>
        <taxon>Pezizales</taxon>
        <taxon>Ascobolaceae</taxon>
        <taxon>Ascobolus</taxon>
    </lineage>
</organism>
<dbReference type="EMBL" id="ML119683">
    <property type="protein sequence ID" value="RPA81062.1"/>
    <property type="molecule type" value="Genomic_DNA"/>
</dbReference>
<keyword evidence="3" id="KW-1185">Reference proteome</keyword>
<dbReference type="AlphaFoldDB" id="A0A3N4I4N5"/>
<sequence>MDHGDNIYKQSTTSYENGDENKETAERIDVSTHRDHKHSKESFRRLDISTVVRGYAKEHFTTKQENDSNTELHFVQTQQVSTSERTHTRMGTYPKKQILTPDVRYLSLSHVITSYENYTSAPAMLGLKITSRLCKLSTERKTCTTSATDQRLRSTANISDTSCSKTYENVHVSYLEKKFGLRIPKDDHEYPGLIGELIEHEDSQGSPYISQGTAR</sequence>
<feature type="region of interest" description="Disordered" evidence="1">
    <location>
        <begin position="1"/>
        <end position="41"/>
    </location>
</feature>
<evidence type="ECO:0000313" key="2">
    <source>
        <dbReference type="EMBL" id="RPA81062.1"/>
    </source>
</evidence>
<dbReference type="Proteomes" id="UP000275078">
    <property type="component" value="Unassembled WGS sequence"/>
</dbReference>
<proteinExistence type="predicted"/>
<gene>
    <name evidence="2" type="ORF">BJ508DRAFT_307001</name>
</gene>
<protein>
    <submittedName>
        <fullName evidence="2">Uncharacterized protein</fullName>
    </submittedName>
</protein>
<evidence type="ECO:0000313" key="3">
    <source>
        <dbReference type="Proteomes" id="UP000275078"/>
    </source>
</evidence>